<dbReference type="PANTHER" id="PTHR47703">
    <property type="entry name" value="D-AMINOACID AMINOTRANSFERASE-LIKE PLP-DEPENDENT ENZYMES SUPERFAMILY PROTEIN"/>
    <property type="match status" value="1"/>
</dbReference>
<dbReference type="OrthoDB" id="59470at2759"/>
<dbReference type="PROSITE" id="PS00191">
    <property type="entry name" value="CYTOCHROME_B5_1"/>
    <property type="match status" value="1"/>
</dbReference>
<dbReference type="InterPro" id="IPR043131">
    <property type="entry name" value="BCAT-like_N"/>
</dbReference>
<evidence type="ECO:0000313" key="1">
    <source>
        <dbReference type="EMBL" id="OVA13522.1"/>
    </source>
</evidence>
<dbReference type="Gene3D" id="3.30.470.10">
    <property type="match status" value="1"/>
</dbReference>
<reference evidence="1 2" key="1">
    <citation type="journal article" date="2017" name="Mol. Plant">
        <title>The Genome of Medicinal Plant Macleaya cordata Provides New Insights into Benzylisoquinoline Alkaloids Metabolism.</title>
        <authorList>
            <person name="Liu X."/>
            <person name="Liu Y."/>
            <person name="Huang P."/>
            <person name="Ma Y."/>
            <person name="Qing Z."/>
            <person name="Tang Q."/>
            <person name="Cao H."/>
            <person name="Cheng P."/>
            <person name="Zheng Y."/>
            <person name="Yuan Z."/>
            <person name="Zhou Y."/>
            <person name="Liu J."/>
            <person name="Tang Z."/>
            <person name="Zhuo Y."/>
            <person name="Zhang Y."/>
            <person name="Yu L."/>
            <person name="Huang J."/>
            <person name="Yang P."/>
            <person name="Peng Q."/>
            <person name="Zhang J."/>
            <person name="Jiang W."/>
            <person name="Zhang Z."/>
            <person name="Lin K."/>
            <person name="Ro D.K."/>
            <person name="Chen X."/>
            <person name="Xiong X."/>
            <person name="Shang Y."/>
            <person name="Huang S."/>
            <person name="Zeng J."/>
        </authorList>
    </citation>
    <scope>NUCLEOTIDE SEQUENCE [LARGE SCALE GENOMIC DNA]</scope>
    <source>
        <strain evidence="2">cv. BLH2017</strain>
        <tissue evidence="1">Root</tissue>
    </source>
</reference>
<dbReference type="GO" id="GO:0020037">
    <property type="term" value="F:heme binding"/>
    <property type="evidence" value="ECO:0007669"/>
    <property type="project" value="InterPro"/>
</dbReference>
<dbReference type="AlphaFoldDB" id="A0A200QSW0"/>
<name>A0A200QSW0_MACCD</name>
<dbReference type="Proteomes" id="UP000195402">
    <property type="component" value="Unassembled WGS sequence"/>
</dbReference>
<protein>
    <submittedName>
        <fullName evidence="1">Aminotransferase</fullName>
    </submittedName>
</protein>
<keyword evidence="1" id="KW-0032">Aminotransferase</keyword>
<dbReference type="InterPro" id="IPR001544">
    <property type="entry name" value="Aminotrans_IV"/>
</dbReference>
<evidence type="ECO:0000313" key="2">
    <source>
        <dbReference type="Proteomes" id="UP000195402"/>
    </source>
</evidence>
<dbReference type="GO" id="GO:0008483">
    <property type="term" value="F:transaminase activity"/>
    <property type="evidence" value="ECO:0007669"/>
    <property type="project" value="UniProtKB-KW"/>
</dbReference>
<dbReference type="PANTHER" id="PTHR47703:SF2">
    <property type="entry name" value="D-AMINOACID AMINOTRANSFERASE-LIKE PLP-DEPENDENT ENZYMES SUPERFAMILY PROTEIN"/>
    <property type="match status" value="1"/>
</dbReference>
<dbReference type="InterPro" id="IPR036038">
    <property type="entry name" value="Aminotransferase-like"/>
</dbReference>
<dbReference type="InParanoid" id="A0A200QSW0"/>
<sequence>MSVCRFLVINGVVSQTSEVPPVASFLESHPAGAYTTSRTHNKASCLLFWERHLRRLVDSARILAESRPDYLFGSEKARVSFSSLSTSSWESIIQPMVSDSLRNVLPMALKDRSVEEELVITAIVSGNSNNVDKAAEDREKERTFRVLDVYLHIGVYVPPVFGSRENSAHLAVVGPGRDTAKAKFSDWVRLRKYLENLRPPSVNELVLSNDGDRILEGCVTNFFVVCRKENSDALRECPLDLDSEQSFEVQTASISDGVLPGVIRQVVVDVCLARGISFREVAPSWSEHELWEEAFITNSLRLVQHVETICVPSSWEQLEHKTWEEVSWKEKRFKERPGIITAAIQREIMKRASLQGHPVSDYI</sequence>
<dbReference type="InterPro" id="IPR043132">
    <property type="entry name" value="BCAT-like_C"/>
</dbReference>
<dbReference type="SUPFAM" id="SSF56752">
    <property type="entry name" value="D-aminoacid aminotransferase-like PLP-dependent enzymes"/>
    <property type="match status" value="1"/>
</dbReference>
<proteinExistence type="predicted"/>
<dbReference type="OMA" id="VLCHIGL"/>
<keyword evidence="2" id="KW-1185">Reference proteome</keyword>
<gene>
    <name evidence="1" type="ORF">BVC80_379g53</name>
</gene>
<dbReference type="EMBL" id="MVGT01001110">
    <property type="protein sequence ID" value="OVA13522.1"/>
    <property type="molecule type" value="Genomic_DNA"/>
</dbReference>
<dbReference type="Gene3D" id="3.20.10.10">
    <property type="entry name" value="D-amino Acid Aminotransferase, subunit A, domain 2"/>
    <property type="match status" value="1"/>
</dbReference>
<keyword evidence="1" id="KW-0808">Transferase</keyword>
<organism evidence="1 2">
    <name type="scientific">Macleaya cordata</name>
    <name type="common">Five-seeded plume-poppy</name>
    <name type="synonym">Bocconia cordata</name>
    <dbReference type="NCBI Taxonomy" id="56857"/>
    <lineage>
        <taxon>Eukaryota</taxon>
        <taxon>Viridiplantae</taxon>
        <taxon>Streptophyta</taxon>
        <taxon>Embryophyta</taxon>
        <taxon>Tracheophyta</taxon>
        <taxon>Spermatophyta</taxon>
        <taxon>Magnoliopsida</taxon>
        <taxon>Ranunculales</taxon>
        <taxon>Papaveraceae</taxon>
        <taxon>Papaveroideae</taxon>
        <taxon>Macleaya</taxon>
    </lineage>
</organism>
<dbReference type="Pfam" id="PF01063">
    <property type="entry name" value="Aminotran_4"/>
    <property type="match status" value="1"/>
</dbReference>
<dbReference type="FunCoup" id="A0A200QSW0">
    <property type="interactions" value="657"/>
</dbReference>
<comment type="caution">
    <text evidence="1">The sequence shown here is derived from an EMBL/GenBank/DDBJ whole genome shotgun (WGS) entry which is preliminary data.</text>
</comment>
<accession>A0A200QSW0</accession>
<dbReference type="InterPro" id="IPR018506">
    <property type="entry name" value="Cyt_B5_heme-BS"/>
</dbReference>